<evidence type="ECO:0000256" key="6">
    <source>
        <dbReference type="SAM" id="Phobius"/>
    </source>
</evidence>
<dbReference type="STRING" id="230819.A0A5C3KX95"/>
<comment type="subcellular location">
    <subcellularLocation>
        <location evidence="1">Membrane</location>
        <topology evidence="1">Multi-pass membrane protein</topology>
    </subcellularLocation>
</comment>
<evidence type="ECO:0000259" key="7">
    <source>
        <dbReference type="Pfam" id="PF04547"/>
    </source>
</evidence>
<feature type="transmembrane region" description="Helical" evidence="6">
    <location>
        <begin position="263"/>
        <end position="291"/>
    </location>
</feature>
<name>A0A5C3KX95_COPMA</name>
<feature type="transmembrane region" description="Helical" evidence="6">
    <location>
        <begin position="208"/>
        <end position="226"/>
    </location>
</feature>
<dbReference type="Proteomes" id="UP000307440">
    <property type="component" value="Unassembled WGS sequence"/>
</dbReference>
<dbReference type="GO" id="GO:0016020">
    <property type="term" value="C:membrane"/>
    <property type="evidence" value="ECO:0007669"/>
    <property type="project" value="UniProtKB-SubCell"/>
</dbReference>
<keyword evidence="3 6" id="KW-1133">Transmembrane helix</keyword>
<dbReference type="InterPro" id="IPR049452">
    <property type="entry name" value="Anoctamin_TM"/>
</dbReference>
<feature type="domain" description="Anoctamin transmembrane" evidence="7">
    <location>
        <begin position="166"/>
        <end position="714"/>
    </location>
</feature>
<dbReference type="Pfam" id="PF04547">
    <property type="entry name" value="Anoctamin"/>
    <property type="match status" value="1"/>
</dbReference>
<dbReference type="OrthoDB" id="296386at2759"/>
<keyword evidence="5" id="KW-0175">Coiled coil</keyword>
<reference evidence="9 10" key="1">
    <citation type="journal article" date="2019" name="Nat. Ecol. Evol.">
        <title>Megaphylogeny resolves global patterns of mushroom evolution.</title>
        <authorList>
            <person name="Varga T."/>
            <person name="Krizsan K."/>
            <person name="Foldi C."/>
            <person name="Dima B."/>
            <person name="Sanchez-Garcia M."/>
            <person name="Sanchez-Ramirez S."/>
            <person name="Szollosi G.J."/>
            <person name="Szarkandi J.G."/>
            <person name="Papp V."/>
            <person name="Albert L."/>
            <person name="Andreopoulos W."/>
            <person name="Angelini C."/>
            <person name="Antonin V."/>
            <person name="Barry K.W."/>
            <person name="Bougher N.L."/>
            <person name="Buchanan P."/>
            <person name="Buyck B."/>
            <person name="Bense V."/>
            <person name="Catcheside P."/>
            <person name="Chovatia M."/>
            <person name="Cooper J."/>
            <person name="Damon W."/>
            <person name="Desjardin D."/>
            <person name="Finy P."/>
            <person name="Geml J."/>
            <person name="Haridas S."/>
            <person name="Hughes K."/>
            <person name="Justo A."/>
            <person name="Karasinski D."/>
            <person name="Kautmanova I."/>
            <person name="Kiss B."/>
            <person name="Kocsube S."/>
            <person name="Kotiranta H."/>
            <person name="LaButti K.M."/>
            <person name="Lechner B.E."/>
            <person name="Liimatainen K."/>
            <person name="Lipzen A."/>
            <person name="Lukacs Z."/>
            <person name="Mihaltcheva S."/>
            <person name="Morgado L.N."/>
            <person name="Niskanen T."/>
            <person name="Noordeloos M.E."/>
            <person name="Ohm R.A."/>
            <person name="Ortiz-Santana B."/>
            <person name="Ovrebo C."/>
            <person name="Racz N."/>
            <person name="Riley R."/>
            <person name="Savchenko A."/>
            <person name="Shiryaev A."/>
            <person name="Soop K."/>
            <person name="Spirin V."/>
            <person name="Szebenyi C."/>
            <person name="Tomsovsky M."/>
            <person name="Tulloss R.E."/>
            <person name="Uehling J."/>
            <person name="Grigoriev I.V."/>
            <person name="Vagvolgyi C."/>
            <person name="Papp T."/>
            <person name="Martin F.M."/>
            <person name="Miettinen O."/>
            <person name="Hibbett D.S."/>
            <person name="Nagy L.G."/>
        </authorList>
    </citation>
    <scope>NUCLEOTIDE SEQUENCE [LARGE SCALE GENOMIC DNA]</scope>
    <source>
        <strain evidence="9 10">CBS 121175</strain>
    </source>
</reference>
<evidence type="ECO:0000256" key="3">
    <source>
        <dbReference type="ARBA" id="ARBA00022989"/>
    </source>
</evidence>
<evidence type="ECO:0000256" key="1">
    <source>
        <dbReference type="ARBA" id="ARBA00004141"/>
    </source>
</evidence>
<gene>
    <name evidence="9" type="ORF">FA15DRAFT_373955</name>
</gene>
<feature type="transmembrane region" description="Helical" evidence="6">
    <location>
        <begin position="345"/>
        <end position="369"/>
    </location>
</feature>
<keyword evidence="10" id="KW-1185">Reference proteome</keyword>
<feature type="transmembrane region" description="Helical" evidence="6">
    <location>
        <begin position="303"/>
        <end position="325"/>
    </location>
</feature>
<dbReference type="InterPro" id="IPR049456">
    <property type="entry name" value="Anoctamin_N_fung"/>
</dbReference>
<dbReference type="PANTHER" id="PTHR12308:SF73">
    <property type="entry name" value="ANOCTAMIN"/>
    <property type="match status" value="1"/>
</dbReference>
<dbReference type="EMBL" id="ML210190">
    <property type="protein sequence ID" value="TFK25156.1"/>
    <property type="molecule type" value="Genomic_DNA"/>
</dbReference>
<evidence type="ECO:0000313" key="10">
    <source>
        <dbReference type="Proteomes" id="UP000307440"/>
    </source>
</evidence>
<feature type="domain" description="Anoctamin alpha-beta plait" evidence="8">
    <location>
        <begin position="5"/>
        <end position="134"/>
    </location>
</feature>
<keyword evidence="2 6" id="KW-0812">Transmembrane</keyword>
<dbReference type="Pfam" id="PF20877">
    <property type="entry name" value="Anoctamin_N"/>
    <property type="match status" value="1"/>
</dbReference>
<evidence type="ECO:0000259" key="8">
    <source>
        <dbReference type="Pfam" id="PF20877"/>
    </source>
</evidence>
<dbReference type="GO" id="GO:0032541">
    <property type="term" value="C:cortical endoplasmic reticulum"/>
    <property type="evidence" value="ECO:0007669"/>
    <property type="project" value="TreeGrafter"/>
</dbReference>
<evidence type="ECO:0000256" key="4">
    <source>
        <dbReference type="ARBA" id="ARBA00023136"/>
    </source>
</evidence>
<accession>A0A5C3KX95</accession>
<feature type="coiled-coil region" evidence="5">
    <location>
        <begin position="20"/>
        <end position="47"/>
    </location>
</feature>
<keyword evidence="4 6" id="KW-0472">Membrane</keyword>
<evidence type="ECO:0000256" key="5">
    <source>
        <dbReference type="SAM" id="Coils"/>
    </source>
</evidence>
<evidence type="ECO:0000313" key="9">
    <source>
        <dbReference type="EMBL" id="TFK25156.1"/>
    </source>
</evidence>
<dbReference type="PANTHER" id="PTHR12308">
    <property type="entry name" value="ANOCTAMIN"/>
    <property type="match status" value="1"/>
</dbReference>
<organism evidence="9 10">
    <name type="scientific">Coprinopsis marcescibilis</name>
    <name type="common">Agaric fungus</name>
    <name type="synonym">Psathyrella marcescibilis</name>
    <dbReference type="NCBI Taxonomy" id="230819"/>
    <lineage>
        <taxon>Eukaryota</taxon>
        <taxon>Fungi</taxon>
        <taxon>Dikarya</taxon>
        <taxon>Basidiomycota</taxon>
        <taxon>Agaricomycotina</taxon>
        <taxon>Agaricomycetes</taxon>
        <taxon>Agaricomycetidae</taxon>
        <taxon>Agaricales</taxon>
        <taxon>Agaricineae</taxon>
        <taxon>Psathyrellaceae</taxon>
        <taxon>Coprinopsis</taxon>
    </lineage>
</organism>
<sequence length="785" mass="87238">MFSPNVDLVIDFRVGKSPSKQQTREEARKAERQYNRLIETLTKAGLNAVGRRGESLGHILVFVCCPVQLLDNLIKRERRSDFLSGLPFTPVASGSSVQPLSPADRIRIVHSYIASTSSDGGLGISPDTPEWDLVESIFPLQDRQFNEVWVKAWKPSNMASIHLEKIRQQFGDAVAIYFSFLSSYTSFLIVPAILGAVAHYFLPPYSPIYSIIVALWATIFVEWWRVHERILSLKFGTRNSFRVEKRRAQYKPGIAWWNRELRILLTLPVILAFGAALFAIVTGIFVFEAFITHLYQGPGQRLIGFSPTIVFIILVPRFLAIYHALAVRLTKWENHAHQSTYTFSLTLKIFALGALVAYSGLALSAFVYVPFGEGVMHMVQRVLFDSSGSGSGFKAFIKNALNGTAAAVGMDNGAITNGTLKAAVPGLKGGLWDMDVMNARKKLNPARLRDQMFAFTVTNQVINTFNEIGLPYVLRAVNSFMKKGNGKNNGDTLKKKVVFEDEKEKGGLEERAYLERVRSEAMLPEYDLFADYNEMVVQFGYVALWSTIWPLAGVMALINNIFELRSDAFKISVHHRRPIPVRTDTIGPWLDALTFLTWLSAITNSALVYLFSPSLVSSVTKTALLNTTNIDEKTAADNETVLAAVSEHLVAAAGGGGIDSSATGLKAWGIDGSANSATIGATKELLIKAALVALVASHAYILVRALTRHIVEKVYWKGSQEVVEKEHEEKVMKERFLKGVGVTLEDEDDGPLGKKISTKDERRVPEEFWDHDEGVEEIQRIAKEV</sequence>
<dbReference type="AlphaFoldDB" id="A0A5C3KX95"/>
<dbReference type="GO" id="GO:0005254">
    <property type="term" value="F:chloride channel activity"/>
    <property type="evidence" value="ECO:0007669"/>
    <property type="project" value="TreeGrafter"/>
</dbReference>
<dbReference type="InterPro" id="IPR007632">
    <property type="entry name" value="Anoctamin"/>
</dbReference>
<proteinExistence type="predicted"/>
<protein>
    <submittedName>
        <fullName evidence="9">DUF590-domain-containing protein</fullName>
    </submittedName>
</protein>
<evidence type="ECO:0000256" key="2">
    <source>
        <dbReference type="ARBA" id="ARBA00022692"/>
    </source>
</evidence>
<feature type="transmembrane region" description="Helical" evidence="6">
    <location>
        <begin position="174"/>
        <end position="202"/>
    </location>
</feature>